<feature type="compositionally biased region" description="Acidic residues" evidence="2">
    <location>
        <begin position="344"/>
        <end position="353"/>
    </location>
</feature>
<name>A0A9P0B0P5_BRAAE</name>
<feature type="region of interest" description="Disordered" evidence="2">
    <location>
        <begin position="316"/>
        <end position="353"/>
    </location>
</feature>
<dbReference type="AlphaFoldDB" id="A0A9P0B0P5"/>
<dbReference type="OrthoDB" id="2136082at2759"/>
<protein>
    <submittedName>
        <fullName evidence="3">Uncharacterized protein</fullName>
    </submittedName>
</protein>
<feature type="compositionally biased region" description="Basic and acidic residues" evidence="2">
    <location>
        <begin position="322"/>
        <end position="343"/>
    </location>
</feature>
<reference evidence="3" key="1">
    <citation type="submission" date="2021-12" db="EMBL/GenBank/DDBJ databases">
        <authorList>
            <person name="King R."/>
        </authorList>
    </citation>
    <scope>NUCLEOTIDE SEQUENCE</scope>
</reference>
<sequence length="353" mass="41489">MKRLINKIKALTMDEIDLRNEIIRLKKRASVYREENQMLKVKVRKLSSQMFKKDKEIEALLNPKQISNFRKVFSERSVAIISQLREENENLEKQLNEKNSIIKKLQDNLKIAKCYTSSEALNKKNKFNRNSDLRKEKLQLILNLKEKDPVSNCFTPDDQQTLIEMSEPNSAKDESKGETCRIKNSSPESDLDRTELFYPRNNKHEEINYLEDHFLDLLTEVDYLKNTISIIQSEQLKTKHVLENKEDNIEKLVEEIEYLKLIKNPKIQNSRNSVGSAKSHIRSKKEKQEILKKLYGSSIKHKKDFMPKFIIIKEVSSNTENKSTETSEKETSNKQNEEKQSDNKEEDSEAETY</sequence>
<evidence type="ECO:0000313" key="4">
    <source>
        <dbReference type="Proteomes" id="UP001154078"/>
    </source>
</evidence>
<accession>A0A9P0B0P5</accession>
<keyword evidence="1" id="KW-0175">Coiled coil</keyword>
<evidence type="ECO:0000256" key="1">
    <source>
        <dbReference type="SAM" id="Coils"/>
    </source>
</evidence>
<feature type="compositionally biased region" description="Basic and acidic residues" evidence="2">
    <location>
        <begin position="170"/>
        <end position="181"/>
    </location>
</feature>
<feature type="region of interest" description="Disordered" evidence="2">
    <location>
        <begin position="167"/>
        <end position="188"/>
    </location>
</feature>
<proteinExistence type="predicted"/>
<organism evidence="3 4">
    <name type="scientific">Brassicogethes aeneus</name>
    <name type="common">Rape pollen beetle</name>
    <name type="synonym">Meligethes aeneus</name>
    <dbReference type="NCBI Taxonomy" id="1431903"/>
    <lineage>
        <taxon>Eukaryota</taxon>
        <taxon>Metazoa</taxon>
        <taxon>Ecdysozoa</taxon>
        <taxon>Arthropoda</taxon>
        <taxon>Hexapoda</taxon>
        <taxon>Insecta</taxon>
        <taxon>Pterygota</taxon>
        <taxon>Neoptera</taxon>
        <taxon>Endopterygota</taxon>
        <taxon>Coleoptera</taxon>
        <taxon>Polyphaga</taxon>
        <taxon>Cucujiformia</taxon>
        <taxon>Nitidulidae</taxon>
        <taxon>Meligethinae</taxon>
        <taxon>Brassicogethes</taxon>
    </lineage>
</organism>
<gene>
    <name evidence="3" type="ORF">MELIAE_LOCUS6332</name>
</gene>
<feature type="coiled-coil region" evidence="1">
    <location>
        <begin position="74"/>
        <end position="108"/>
    </location>
</feature>
<dbReference type="EMBL" id="OV121135">
    <property type="protein sequence ID" value="CAH0554827.1"/>
    <property type="molecule type" value="Genomic_DNA"/>
</dbReference>
<dbReference type="Proteomes" id="UP001154078">
    <property type="component" value="Chromosome 4"/>
</dbReference>
<keyword evidence="4" id="KW-1185">Reference proteome</keyword>
<evidence type="ECO:0000256" key="2">
    <source>
        <dbReference type="SAM" id="MobiDB-lite"/>
    </source>
</evidence>
<evidence type="ECO:0000313" key="3">
    <source>
        <dbReference type="EMBL" id="CAH0554827.1"/>
    </source>
</evidence>